<dbReference type="AlphaFoldDB" id="E2BLX3"/>
<evidence type="ECO:0000313" key="3">
    <source>
        <dbReference type="Proteomes" id="UP000008237"/>
    </source>
</evidence>
<keyword evidence="1" id="KW-0812">Transmembrane</keyword>
<dbReference type="OMA" id="ENWASIM"/>
<keyword evidence="1" id="KW-1133">Transmembrane helix</keyword>
<dbReference type="KEGG" id="hst:105184299"/>
<proteinExistence type="predicted"/>
<reference evidence="2 3" key="1">
    <citation type="journal article" date="2010" name="Science">
        <title>Genomic comparison of the ants Camponotus floridanus and Harpegnathos saltator.</title>
        <authorList>
            <person name="Bonasio R."/>
            <person name="Zhang G."/>
            <person name="Ye C."/>
            <person name="Mutti N.S."/>
            <person name="Fang X."/>
            <person name="Qin N."/>
            <person name="Donahue G."/>
            <person name="Yang P."/>
            <person name="Li Q."/>
            <person name="Li C."/>
            <person name="Zhang P."/>
            <person name="Huang Z."/>
            <person name="Berger S.L."/>
            <person name="Reinberg D."/>
            <person name="Wang J."/>
            <person name="Liebig J."/>
        </authorList>
    </citation>
    <scope>NUCLEOTIDE SEQUENCE [LARGE SCALE GENOMIC DNA]</scope>
    <source>
        <strain evidence="2 3">R22 G/1</strain>
    </source>
</reference>
<evidence type="ECO:0000313" key="2">
    <source>
        <dbReference type="EMBL" id="EFN83303.1"/>
    </source>
</evidence>
<dbReference type="EMBL" id="GL449059">
    <property type="protein sequence ID" value="EFN83303.1"/>
    <property type="molecule type" value="Genomic_DNA"/>
</dbReference>
<dbReference type="Proteomes" id="UP000008237">
    <property type="component" value="Unassembled WGS sequence"/>
</dbReference>
<name>E2BLX3_HARSA</name>
<dbReference type="OrthoDB" id="6361347at2759"/>
<dbReference type="PANTHER" id="PTHR37159">
    <property type="entry name" value="GH11867P"/>
    <property type="match status" value="1"/>
</dbReference>
<protein>
    <submittedName>
        <fullName evidence="2">Uncharacterized protein</fullName>
    </submittedName>
</protein>
<keyword evidence="3" id="KW-1185">Reference proteome</keyword>
<accession>E2BLX3</accession>
<evidence type="ECO:0000256" key="1">
    <source>
        <dbReference type="SAM" id="Phobius"/>
    </source>
</evidence>
<feature type="transmembrane region" description="Helical" evidence="1">
    <location>
        <begin position="109"/>
        <end position="126"/>
    </location>
</feature>
<organism evidence="3">
    <name type="scientific">Harpegnathos saltator</name>
    <name type="common">Jerdon's jumping ant</name>
    <dbReference type="NCBI Taxonomy" id="610380"/>
    <lineage>
        <taxon>Eukaryota</taxon>
        <taxon>Metazoa</taxon>
        <taxon>Ecdysozoa</taxon>
        <taxon>Arthropoda</taxon>
        <taxon>Hexapoda</taxon>
        <taxon>Insecta</taxon>
        <taxon>Pterygota</taxon>
        <taxon>Neoptera</taxon>
        <taxon>Endopterygota</taxon>
        <taxon>Hymenoptera</taxon>
        <taxon>Apocrita</taxon>
        <taxon>Aculeata</taxon>
        <taxon>Formicoidea</taxon>
        <taxon>Formicidae</taxon>
        <taxon>Ponerinae</taxon>
        <taxon>Ponerini</taxon>
        <taxon>Harpegnathos</taxon>
    </lineage>
</organism>
<keyword evidence="1" id="KW-0472">Membrane</keyword>
<gene>
    <name evidence="2" type="ORF">EAI_02249</name>
</gene>
<dbReference type="PANTHER" id="PTHR37159:SF1">
    <property type="entry name" value="GH11867P"/>
    <property type="match status" value="1"/>
</dbReference>
<sequence>MANASIISDPSRDFSHIKDISNDKYLKKTEDILENIKFPNDFDVWSAQKQRDWVYNNLTELYQNMPDSLQNMIPAIFRPVDFDRSQEKLPEWMDMDKYRRGQKFVRDNYFSIIINIVMGAIYGFTFDDGLKTLILTRNSNTPYLSFIRYLSTILQMVTWYDGEPWVKGTKAYTDMQVTRAKHADINTKKSRITKEQVNAASKITNPLCSEQKLFLKDITATCPFENPE</sequence>
<dbReference type="PhylomeDB" id="E2BLX3"/>
<dbReference type="STRING" id="610380.E2BLX3"/>
<dbReference type="InParanoid" id="E2BLX3"/>